<protein>
    <recommendedName>
        <fullName evidence="9">Peptidase A1 domain-containing protein</fullName>
    </recommendedName>
</protein>
<evidence type="ECO:0000256" key="6">
    <source>
        <dbReference type="PIRSR" id="PIRSR601461-1"/>
    </source>
</evidence>
<evidence type="ECO:0000313" key="10">
    <source>
        <dbReference type="EMBL" id="KAF8407862.1"/>
    </source>
</evidence>
<feature type="active site" evidence="6">
    <location>
        <position position="415"/>
    </location>
</feature>
<keyword evidence="2 7" id="KW-0645">Protease</keyword>
<dbReference type="AlphaFoldDB" id="A0A834ZK29"/>
<dbReference type="FunFam" id="2.40.70.10:FF:000215">
    <property type="entry name" value="Aspartyl protease family protein 2"/>
    <property type="match status" value="1"/>
</dbReference>
<comment type="similarity">
    <text evidence="1 7">Belongs to the peptidase A1 family.</text>
</comment>
<dbReference type="PROSITE" id="PS51767">
    <property type="entry name" value="PEPTIDASE_A1"/>
    <property type="match status" value="1"/>
</dbReference>
<dbReference type="GO" id="GO:0006508">
    <property type="term" value="P:proteolysis"/>
    <property type="evidence" value="ECO:0007669"/>
    <property type="project" value="UniProtKB-KW"/>
</dbReference>
<evidence type="ECO:0000256" key="2">
    <source>
        <dbReference type="ARBA" id="ARBA00022670"/>
    </source>
</evidence>
<dbReference type="InterPro" id="IPR032799">
    <property type="entry name" value="TAXi_C"/>
</dbReference>
<reference evidence="10 11" key="1">
    <citation type="submission" date="2020-04" db="EMBL/GenBank/DDBJ databases">
        <title>Plant Genome Project.</title>
        <authorList>
            <person name="Zhang R.-G."/>
        </authorList>
    </citation>
    <scope>NUCLEOTIDE SEQUENCE [LARGE SCALE GENOMIC DNA]</scope>
    <source>
        <strain evidence="10">YNK0</strain>
        <tissue evidence="10">Leaf</tissue>
    </source>
</reference>
<evidence type="ECO:0000256" key="5">
    <source>
        <dbReference type="ARBA" id="ARBA00023180"/>
    </source>
</evidence>
<dbReference type="InterPro" id="IPR034161">
    <property type="entry name" value="Pepsin-like_plant"/>
</dbReference>
<sequence length="539" mass="59227">MAVCGGSHGNANVPPSGLCFGGLLSVLLYITFGLSVIEGAFRTRSSPPTFVLLRINEDIVMKIDKRKPIPDHALKRALELHWAANVVWEAKPMKWVSWIPPDADVCNSQFDDNNNNSTIVFLKLRLLHRNPFASPSQALSFDSHRLSFLFSSLQLRSPVVSGASTGSGQYFVDFSIGTPPQKILLVADTGSDLIWVKCSACRNCSKHEPGSAFLARHSTTFSPIHCYDPACRLVPHPLKHQPCNHTRLHSTCHYAYSYADESRTSGFFSRETTTLNTSSGREAKLTNLAFGCGFHISGPSVSGESFNGAHGVMGLGRGPISFSSQLGKRFSNKFSYCLMDYTISPPPTSYLVIGESPEPITGKPMMSFTPLHTNPLSPTFYYIRITSVLVGGVKLPINPTVWSIDRRGNGGTIVDSGTTLTFFAEPAYRQILTAFERLVRLPRTDEPALGFDLCVNVSGATSPRLPRMSFRFDGNSIFSPPTRNYFIDTSDGVKCLALQAVNSPSGFSVIGNLMQQGFLFEFDRERSRLGFSRHRCALP</sequence>
<dbReference type="InterPro" id="IPR033121">
    <property type="entry name" value="PEPTIDASE_A1"/>
</dbReference>
<dbReference type="CDD" id="cd05476">
    <property type="entry name" value="pepsin_A_like_plant"/>
    <property type="match status" value="1"/>
</dbReference>
<dbReference type="PRINTS" id="PR00792">
    <property type="entry name" value="PEPSIN"/>
</dbReference>
<dbReference type="InterPro" id="IPR001461">
    <property type="entry name" value="Aspartic_peptidase_A1"/>
</dbReference>
<evidence type="ECO:0000256" key="3">
    <source>
        <dbReference type="ARBA" id="ARBA00022750"/>
    </source>
</evidence>
<evidence type="ECO:0000256" key="4">
    <source>
        <dbReference type="ARBA" id="ARBA00022801"/>
    </source>
</evidence>
<keyword evidence="8" id="KW-0812">Transmembrane</keyword>
<keyword evidence="3 7" id="KW-0064">Aspartyl protease</keyword>
<evidence type="ECO:0000259" key="9">
    <source>
        <dbReference type="PROSITE" id="PS51767"/>
    </source>
</evidence>
<dbReference type="EMBL" id="JABCRI010000004">
    <property type="protein sequence ID" value="KAF8407862.1"/>
    <property type="molecule type" value="Genomic_DNA"/>
</dbReference>
<dbReference type="InterPro" id="IPR051708">
    <property type="entry name" value="Plant_Aspart_Prot_A1"/>
</dbReference>
<dbReference type="Proteomes" id="UP000655225">
    <property type="component" value="Unassembled WGS sequence"/>
</dbReference>
<keyword evidence="8" id="KW-0472">Membrane</keyword>
<feature type="domain" description="Peptidase A1" evidence="9">
    <location>
        <begin position="170"/>
        <end position="532"/>
    </location>
</feature>
<dbReference type="InterPro" id="IPR021109">
    <property type="entry name" value="Peptidase_aspartic_dom_sf"/>
</dbReference>
<dbReference type="PANTHER" id="PTHR47967:SF46">
    <property type="entry name" value="ASPARTIC PROTEINASE NEPENTHESIN-1"/>
    <property type="match status" value="1"/>
</dbReference>
<feature type="active site" evidence="6">
    <location>
        <position position="188"/>
    </location>
</feature>
<dbReference type="OMA" id="PIHCYDP"/>
<dbReference type="SUPFAM" id="SSF50630">
    <property type="entry name" value="Acid proteases"/>
    <property type="match status" value="1"/>
</dbReference>
<dbReference type="OrthoDB" id="2747330at2759"/>
<keyword evidence="8" id="KW-1133">Transmembrane helix</keyword>
<dbReference type="InterPro" id="IPR001969">
    <property type="entry name" value="Aspartic_peptidase_AS"/>
</dbReference>
<keyword evidence="4 7" id="KW-0378">Hydrolase</keyword>
<proteinExistence type="inferred from homology"/>
<dbReference type="FunFam" id="2.40.70.10:FF:000033">
    <property type="entry name" value="Aspartyl protease family protein"/>
    <property type="match status" value="1"/>
</dbReference>
<evidence type="ECO:0000256" key="8">
    <source>
        <dbReference type="SAM" id="Phobius"/>
    </source>
</evidence>
<accession>A0A834ZK29</accession>
<evidence type="ECO:0000256" key="7">
    <source>
        <dbReference type="RuleBase" id="RU000454"/>
    </source>
</evidence>
<dbReference type="GO" id="GO:0004190">
    <property type="term" value="F:aspartic-type endopeptidase activity"/>
    <property type="evidence" value="ECO:0007669"/>
    <property type="project" value="UniProtKB-KW"/>
</dbReference>
<dbReference type="Gene3D" id="2.40.70.10">
    <property type="entry name" value="Acid Proteases"/>
    <property type="match status" value="2"/>
</dbReference>
<dbReference type="Pfam" id="PF14543">
    <property type="entry name" value="TAXi_N"/>
    <property type="match status" value="1"/>
</dbReference>
<evidence type="ECO:0000313" key="11">
    <source>
        <dbReference type="Proteomes" id="UP000655225"/>
    </source>
</evidence>
<gene>
    <name evidence="10" type="ORF">HHK36_006999</name>
</gene>
<feature type="transmembrane region" description="Helical" evidence="8">
    <location>
        <begin position="20"/>
        <end position="41"/>
    </location>
</feature>
<dbReference type="PANTHER" id="PTHR47967">
    <property type="entry name" value="OS07G0603500 PROTEIN-RELATED"/>
    <property type="match status" value="1"/>
</dbReference>
<dbReference type="InterPro" id="IPR032861">
    <property type="entry name" value="TAXi_N"/>
</dbReference>
<name>A0A834ZK29_TETSI</name>
<dbReference type="PROSITE" id="PS00141">
    <property type="entry name" value="ASP_PROTEASE"/>
    <property type="match status" value="1"/>
</dbReference>
<organism evidence="10 11">
    <name type="scientific">Tetracentron sinense</name>
    <name type="common">Spur-leaf</name>
    <dbReference type="NCBI Taxonomy" id="13715"/>
    <lineage>
        <taxon>Eukaryota</taxon>
        <taxon>Viridiplantae</taxon>
        <taxon>Streptophyta</taxon>
        <taxon>Embryophyta</taxon>
        <taxon>Tracheophyta</taxon>
        <taxon>Spermatophyta</taxon>
        <taxon>Magnoliopsida</taxon>
        <taxon>Trochodendrales</taxon>
        <taxon>Trochodendraceae</taxon>
        <taxon>Tetracentron</taxon>
    </lineage>
</organism>
<dbReference type="Pfam" id="PF14541">
    <property type="entry name" value="TAXi_C"/>
    <property type="match status" value="1"/>
</dbReference>
<evidence type="ECO:0000256" key="1">
    <source>
        <dbReference type="ARBA" id="ARBA00007447"/>
    </source>
</evidence>
<keyword evidence="11" id="KW-1185">Reference proteome</keyword>
<comment type="caution">
    <text evidence="10">The sequence shown here is derived from an EMBL/GenBank/DDBJ whole genome shotgun (WGS) entry which is preliminary data.</text>
</comment>
<keyword evidence="5" id="KW-0325">Glycoprotein</keyword>